<evidence type="ECO:0000256" key="5">
    <source>
        <dbReference type="ARBA" id="ARBA00022840"/>
    </source>
</evidence>
<dbReference type="GO" id="GO:0005743">
    <property type="term" value="C:mitochondrial inner membrane"/>
    <property type="evidence" value="ECO:0007669"/>
    <property type="project" value="TreeGrafter"/>
</dbReference>
<dbReference type="GO" id="GO:0090374">
    <property type="term" value="P:oligopeptide export from mitochondrion"/>
    <property type="evidence" value="ECO:0007669"/>
    <property type="project" value="TreeGrafter"/>
</dbReference>
<keyword evidence="4" id="KW-0547">Nucleotide-binding</keyword>
<feature type="transmembrane region" description="Helical" evidence="9">
    <location>
        <begin position="872"/>
        <end position="890"/>
    </location>
</feature>
<evidence type="ECO:0000256" key="3">
    <source>
        <dbReference type="ARBA" id="ARBA00022692"/>
    </source>
</evidence>
<dbReference type="SMART" id="SM00382">
    <property type="entry name" value="AAA"/>
    <property type="match status" value="2"/>
</dbReference>
<dbReference type="PROSITE" id="PS50929">
    <property type="entry name" value="ABC_TM1F"/>
    <property type="match status" value="2"/>
</dbReference>
<comment type="similarity">
    <text evidence="2">Belongs to the ABC transporter superfamily. ABCB family. Multidrug resistance exporter (TC 3.A.1.201) subfamily.</text>
</comment>
<dbReference type="InterPro" id="IPR003593">
    <property type="entry name" value="AAA+_ATPase"/>
</dbReference>
<dbReference type="SUPFAM" id="SSF52540">
    <property type="entry name" value="P-loop containing nucleoside triphosphate hydrolases"/>
    <property type="match status" value="3"/>
</dbReference>
<feature type="transmembrane region" description="Helical" evidence="9">
    <location>
        <begin position="204"/>
        <end position="225"/>
    </location>
</feature>
<dbReference type="Proteomes" id="UP000737391">
    <property type="component" value="Unassembled WGS sequence"/>
</dbReference>
<dbReference type="EMBL" id="LUFC02000398">
    <property type="protein sequence ID" value="KAF4497876.1"/>
    <property type="molecule type" value="Genomic_DNA"/>
</dbReference>
<feature type="domain" description="ABC transmembrane type-1" evidence="11">
    <location>
        <begin position="727"/>
        <end position="1001"/>
    </location>
</feature>
<dbReference type="GO" id="GO:0015421">
    <property type="term" value="F:ABC-type oligopeptide transporter activity"/>
    <property type="evidence" value="ECO:0007669"/>
    <property type="project" value="TreeGrafter"/>
</dbReference>
<feature type="domain" description="ABC transporter" evidence="10">
    <location>
        <begin position="1052"/>
        <end position="1292"/>
    </location>
</feature>
<evidence type="ECO:0000313" key="13">
    <source>
        <dbReference type="Proteomes" id="UP000737391"/>
    </source>
</evidence>
<keyword evidence="3 9" id="KW-0812">Transmembrane</keyword>
<dbReference type="PANTHER" id="PTHR43394">
    <property type="entry name" value="ATP-DEPENDENT PERMEASE MDL1, MITOCHONDRIAL"/>
    <property type="match status" value="1"/>
</dbReference>
<feature type="transmembrane region" description="Helical" evidence="9">
    <location>
        <begin position="49"/>
        <end position="78"/>
    </location>
</feature>
<keyword evidence="7 9" id="KW-0472">Membrane</keyword>
<dbReference type="PROSITE" id="PS00211">
    <property type="entry name" value="ABC_TRANSPORTER_1"/>
    <property type="match status" value="2"/>
</dbReference>
<dbReference type="CDD" id="cd03249">
    <property type="entry name" value="ABC_MTABC3_MDL1_MDL2"/>
    <property type="match status" value="1"/>
</dbReference>
<dbReference type="GO" id="GO:0005524">
    <property type="term" value="F:ATP binding"/>
    <property type="evidence" value="ECO:0007669"/>
    <property type="project" value="UniProtKB-KW"/>
</dbReference>
<evidence type="ECO:0000256" key="7">
    <source>
        <dbReference type="ARBA" id="ARBA00023136"/>
    </source>
</evidence>
<feature type="transmembrane region" description="Helical" evidence="9">
    <location>
        <begin position="98"/>
        <end position="116"/>
    </location>
</feature>
<dbReference type="InterPro" id="IPR003439">
    <property type="entry name" value="ABC_transporter-like_ATP-bd"/>
</dbReference>
<dbReference type="InterPro" id="IPR039421">
    <property type="entry name" value="Type_1_exporter"/>
</dbReference>
<dbReference type="Pfam" id="PF00005">
    <property type="entry name" value="ABC_tran"/>
    <property type="match status" value="2"/>
</dbReference>
<feature type="transmembrane region" description="Helical" evidence="9">
    <location>
        <begin position="178"/>
        <end position="198"/>
    </location>
</feature>
<keyword evidence="6 9" id="KW-1133">Transmembrane helix</keyword>
<dbReference type="Pfam" id="PF00664">
    <property type="entry name" value="ABC_membrane"/>
    <property type="match status" value="2"/>
</dbReference>
<evidence type="ECO:0000256" key="2">
    <source>
        <dbReference type="ARBA" id="ARBA00007577"/>
    </source>
</evidence>
<evidence type="ECO:0000256" key="9">
    <source>
        <dbReference type="SAM" id="Phobius"/>
    </source>
</evidence>
<dbReference type="GO" id="GO:0016887">
    <property type="term" value="F:ATP hydrolysis activity"/>
    <property type="evidence" value="ECO:0007669"/>
    <property type="project" value="InterPro"/>
</dbReference>
<accession>A0A9P5B9Z0</accession>
<gene>
    <name evidence="12" type="ORF">FAGAP_5940</name>
</gene>
<evidence type="ECO:0000256" key="1">
    <source>
        <dbReference type="ARBA" id="ARBA00004141"/>
    </source>
</evidence>
<dbReference type="CDD" id="cd18578">
    <property type="entry name" value="ABC_6TM_Pgp_ABCB1_D2_like"/>
    <property type="match status" value="1"/>
</dbReference>
<organism evidence="12 13">
    <name type="scientific">Fusarium agapanthi</name>
    <dbReference type="NCBI Taxonomy" id="1803897"/>
    <lineage>
        <taxon>Eukaryota</taxon>
        <taxon>Fungi</taxon>
        <taxon>Dikarya</taxon>
        <taxon>Ascomycota</taxon>
        <taxon>Pezizomycotina</taxon>
        <taxon>Sordariomycetes</taxon>
        <taxon>Hypocreomycetidae</taxon>
        <taxon>Hypocreales</taxon>
        <taxon>Nectriaceae</taxon>
        <taxon>Fusarium</taxon>
        <taxon>Fusarium fujikuroi species complex</taxon>
    </lineage>
</organism>
<feature type="transmembrane region" description="Helical" evidence="9">
    <location>
        <begin position="285"/>
        <end position="304"/>
    </location>
</feature>
<dbReference type="PANTHER" id="PTHR43394:SF1">
    <property type="entry name" value="ATP-BINDING CASSETTE SUB-FAMILY B MEMBER 10, MITOCHONDRIAL"/>
    <property type="match status" value="1"/>
</dbReference>
<dbReference type="FunFam" id="3.40.50.300:FF:000913">
    <property type="entry name" value="ABC multidrug transporter SitT"/>
    <property type="match status" value="1"/>
</dbReference>
<feature type="transmembrane region" description="Helical" evidence="9">
    <location>
        <begin position="767"/>
        <end position="785"/>
    </location>
</feature>
<name>A0A9P5B9Z0_9HYPO</name>
<dbReference type="InterPro" id="IPR036640">
    <property type="entry name" value="ABC1_TM_sf"/>
</dbReference>
<sequence length="1297" mass="142529">MATDAKPPNDAEHDDEKSPTTTHDTQRPQRTPKVADYIRVFSYATKWDFFIYALASFASIGAGITMPLMNIIFGQLVNQFTDYFRDTSSFPTDKFQSVLNRQALYIMALFLGRWGLNTINKYCFRMIGIRLSSAIRLHYLQSLFSQSIHVIDSMPAGAAATAITATSNTLQVGISERLGTFLEFNGTIWAAIIVAFVWSWDITLVTASLILYMMVILSISMPILVKGQTATGQADAQGTAIASEALQGIRLVTACGAQSRVMARYRVWVDKAVEEGQKMAPFMGLHLGMIFFGVFGTFGLAFWYGTRRYISGAIDSPGVIVIVLMSVMLILTSLERITTPLMAVSKAMVAACEFFTVIDAPIPSSGSLKPDITSCDIVFDDVTFEYPSRPGVRILDGLSFSIHSGQNTAIVGPSGSGKSTIVGLLERWYSLKEHHVLPQVVEPKPQKKAGEEPDEQSEEEAPVVNPTLAGTVSIGGNNLEDLDLKWWRSHIGLVQQEPFLFNDTIFNNVAHGLIGSKWQEQPEEMRHQMVRDACQESYADEFINRLPEGYDTRVGDGGAKLSGGQKQRLAIARSIIKKPNIIILDEATSSIDAKSEKIVQAALDRATQNRTTITIAHRLSTIKKADNIIVLQSGKAVEQGTHADLMRKAHGVYASLVRAQALKAADDQEEKGVFVSDGESHTHHPDVKLADTTTTFTQEEGPNKPRGLFNSFGKLLYERRQKWPNFLGIILSSMAVAAGTPIQAWLFAKALGVFLLQGSDLKSESQFWGLMWFALAGGVGLAYLCEGWIGLRVQYYVSGVYKSQYLNDMLYQKLSFFDQEDNSHGSLSSHVSSDAKQLEELLGINLALMLSAIFNITGCVIISLVFGWKLGLISMSVALPLMIAGGCWKYKHEVHFDKMNAAVFQESSAFATEAIEAIRTVSSLTMEDSINSRYRDLLDGHVKAANRKAQWTSAIFGFADSVGLGCQALLFWYGGGLLISGEYSMEAFFVCFMAVIQGAEAGSQGFGLAPSAAQVTASANRILDVRESVHPDRQTHDKHGEGIKDTDGGVKIELRDVSFKYPTRDVPVFDRLNLTIEKGQYAAFVGASGCGKTTVISLLERFYDLEHGNGAILCNGQDIKDTNVYDYRQVLSLVSQEPAMFRGSIRDNILFGIDNPESVTDNRIHQVCRNAFIHDFIVSLPEGYNTDMGHKGVSMSGGQKQRIAIARALIRDPKILLLDEATSALDSESEKVVAAAIDTARSGRTVISVAHRLSTIQNADVIFVFDDGKVIEKGSHTELVNRQGIYWEMVQSQALDQ</sequence>
<dbReference type="OrthoDB" id="6500128at2759"/>
<dbReference type="InterPro" id="IPR027417">
    <property type="entry name" value="P-loop_NTPase"/>
</dbReference>
<keyword evidence="5" id="KW-0067">ATP-binding</keyword>
<dbReference type="Gene3D" id="1.20.1560.10">
    <property type="entry name" value="ABC transporter type 1, transmembrane domain"/>
    <property type="match status" value="1"/>
</dbReference>
<proteinExistence type="inferred from homology"/>
<dbReference type="InterPro" id="IPR011527">
    <property type="entry name" value="ABC1_TM_dom"/>
</dbReference>
<evidence type="ECO:0000259" key="10">
    <source>
        <dbReference type="PROSITE" id="PS50893"/>
    </source>
</evidence>
<dbReference type="CDD" id="cd18577">
    <property type="entry name" value="ABC_6TM_Pgp_ABCB1_D1_like"/>
    <property type="match status" value="1"/>
</dbReference>
<feature type="transmembrane region" description="Helical" evidence="9">
    <location>
        <begin position="846"/>
        <end position="866"/>
    </location>
</feature>
<comment type="caution">
    <text evidence="12">The sequence shown here is derived from an EMBL/GenBank/DDBJ whole genome shotgun (WGS) entry which is preliminary data.</text>
</comment>
<dbReference type="SUPFAM" id="SSF90123">
    <property type="entry name" value="ABC transporter transmembrane region"/>
    <property type="match status" value="2"/>
</dbReference>
<feature type="transmembrane region" description="Helical" evidence="9">
    <location>
        <begin position="316"/>
        <end position="334"/>
    </location>
</feature>
<evidence type="ECO:0000259" key="11">
    <source>
        <dbReference type="PROSITE" id="PS50929"/>
    </source>
</evidence>
<feature type="transmembrane region" description="Helical" evidence="9">
    <location>
        <begin position="726"/>
        <end position="747"/>
    </location>
</feature>
<feature type="region of interest" description="Disordered" evidence="8">
    <location>
        <begin position="1"/>
        <end position="30"/>
    </location>
</feature>
<feature type="region of interest" description="Disordered" evidence="8">
    <location>
        <begin position="440"/>
        <end position="469"/>
    </location>
</feature>
<evidence type="ECO:0000313" key="12">
    <source>
        <dbReference type="EMBL" id="KAF4497876.1"/>
    </source>
</evidence>
<dbReference type="PROSITE" id="PS50893">
    <property type="entry name" value="ABC_TRANSPORTER_2"/>
    <property type="match status" value="2"/>
</dbReference>
<keyword evidence="13" id="KW-1185">Reference proteome</keyword>
<feature type="domain" description="ABC transmembrane type-1" evidence="11">
    <location>
        <begin position="53"/>
        <end position="346"/>
    </location>
</feature>
<dbReference type="InterPro" id="IPR017871">
    <property type="entry name" value="ABC_transporter-like_CS"/>
</dbReference>
<protein>
    <submittedName>
        <fullName evidence="12">Multidrug resistance 1</fullName>
    </submittedName>
</protein>
<dbReference type="Gene3D" id="3.40.50.300">
    <property type="entry name" value="P-loop containing nucleotide triphosphate hydrolases"/>
    <property type="match status" value="2"/>
</dbReference>
<evidence type="ECO:0000256" key="6">
    <source>
        <dbReference type="ARBA" id="ARBA00022989"/>
    </source>
</evidence>
<reference evidence="12" key="1">
    <citation type="submission" date="2020-01" db="EMBL/GenBank/DDBJ databases">
        <title>Identification and distribution of gene clusters putatively required for synthesis of sphingolipid metabolism inhibitors in phylogenetically diverse species of the filamentous fungus Fusarium.</title>
        <authorList>
            <person name="Kim H.-S."/>
            <person name="Busman M."/>
            <person name="Brown D.W."/>
            <person name="Divon H."/>
            <person name="Uhlig S."/>
            <person name="Proctor R.H."/>
        </authorList>
    </citation>
    <scope>NUCLEOTIDE SEQUENCE</scope>
    <source>
        <strain evidence="12">NRRL 31653</strain>
    </source>
</reference>
<evidence type="ECO:0000256" key="4">
    <source>
        <dbReference type="ARBA" id="ARBA00022741"/>
    </source>
</evidence>
<evidence type="ECO:0000256" key="8">
    <source>
        <dbReference type="SAM" id="MobiDB-lite"/>
    </source>
</evidence>
<feature type="compositionally biased region" description="Acidic residues" evidence="8">
    <location>
        <begin position="452"/>
        <end position="461"/>
    </location>
</feature>
<feature type="domain" description="ABC transporter" evidence="10">
    <location>
        <begin position="377"/>
        <end position="658"/>
    </location>
</feature>
<comment type="subcellular location">
    <subcellularLocation>
        <location evidence="1">Membrane</location>
        <topology evidence="1">Multi-pass membrane protein</topology>
    </subcellularLocation>
</comment>
<feature type="compositionally biased region" description="Basic and acidic residues" evidence="8">
    <location>
        <begin position="7"/>
        <end position="18"/>
    </location>
</feature>